<accession>A0A6G7KTM1</accession>
<organismHost>
    <name type="scientific">Ornithodoros moubata</name>
    <name type="common">Soft tick</name>
    <name type="synonym">Argasid tick</name>
    <dbReference type="NCBI Taxonomy" id="6938"/>
</organismHost>
<organismHost>
    <name type="scientific">Phacochoerus africanus</name>
    <name type="common">Warthog</name>
    <dbReference type="NCBI Taxonomy" id="41426"/>
</organismHost>
<dbReference type="EMBL" id="MN641876">
    <property type="protein sequence ID" value="QII88741.1"/>
    <property type="molecule type" value="Genomic_DNA"/>
</dbReference>
<evidence type="ECO:0000256" key="1">
    <source>
        <dbReference type="SAM" id="Phobius"/>
    </source>
</evidence>
<organismHost>
    <name type="scientific">Potamochoerus larvatus</name>
    <name type="common">Bushpig</name>
    <dbReference type="NCBI Taxonomy" id="273792"/>
</organismHost>
<proteinExistence type="predicted"/>
<organismHost>
    <name type="scientific">Phacochoerus aethiopicus</name>
    <name type="common">Warthog</name>
    <dbReference type="NCBI Taxonomy" id="85517"/>
</organismHost>
<name>A0A6G7KTM1_ASF</name>
<reference evidence="2" key="1">
    <citation type="submission" date="2019-11" db="EMBL/GenBank/DDBJ databases">
        <authorList>
            <person name="Ndlovu S.S."/>
            <person name="Carulei O."/>
        </authorList>
    </citation>
    <scope>NUCLEOTIDE SEQUENCE [LARGE SCALE GENOMIC DNA]</scope>
    <source>
        <strain evidence="2">RSA_W1_1999</strain>
    </source>
</reference>
<feature type="transmembrane region" description="Helical" evidence="1">
    <location>
        <begin position="285"/>
        <end position="305"/>
    </location>
</feature>
<keyword evidence="1" id="KW-0812">Transmembrane</keyword>
<keyword evidence="1" id="KW-0472">Membrane</keyword>
<sequence>MYTHVVVVGIAAASAALYVQKDTDRYSDVLSTIANFIYQHKCIISGESAHLLFLQKNIYLYEFYSNNVAEHSKALATLLYKLVPEYLTRYTVLITKIPNHWYVFIVHQREFVRLYAIPAVIQHLPIPILPFYCTSALTQQELFCLRPVLQLLQIYSKLCIPNFVEEWPTLLDYEKSMRTLFLQQFPQRLEMSGGKKEEEEKHASIITKILLQMVSTRQRIVVGGYIQKNLYNHVLKNTNRLQLITSLYIYAEKDIIQQFCVSNGLQIKIRINNPLLPTNPELRRLSIYFIITIVVVQSYLLLHMYNTGSYVLLPTNQIYTLVGTFLLRTPFVQARFLLVQIWVLMLIAQQTKKDTKKILQFFIYQYAMLMYTPWPTMEALFPSSSTRYLRNYVHPIALIQWAQLKLQRIPPFYPGKPDAKSCLTG</sequence>
<organism evidence="2">
    <name type="scientific">African swine fever virus</name>
    <name type="common">ASFV</name>
    <dbReference type="NCBI Taxonomy" id="10497"/>
    <lineage>
        <taxon>Viruses</taxon>
        <taxon>Varidnaviria</taxon>
        <taxon>Bamfordvirae</taxon>
        <taxon>Nucleocytoviricota</taxon>
        <taxon>Pokkesviricetes</taxon>
        <taxon>Asfuvirales</taxon>
        <taxon>Asfarviridae</taxon>
        <taxon>Asfivirus</taxon>
        <taxon>Asfivirus haemorrhagiae</taxon>
    </lineage>
</organism>
<protein>
    <submittedName>
        <fullName evidence="2">PK421R</fullName>
    </submittedName>
</protein>
<feature type="transmembrane region" description="Helical" evidence="1">
    <location>
        <begin position="325"/>
        <end position="348"/>
    </location>
</feature>
<evidence type="ECO:0000313" key="2">
    <source>
        <dbReference type="EMBL" id="QII88741.1"/>
    </source>
</evidence>
<organismHost>
    <name type="scientific">Ornithodoros</name>
    <name type="common">relapsing fever ticks</name>
    <dbReference type="NCBI Taxonomy" id="6937"/>
</organismHost>
<organismHost>
    <name type="scientific">Sus scrofa</name>
    <name type="common">Pig</name>
    <dbReference type="NCBI Taxonomy" id="9823"/>
</organismHost>
<keyword evidence="1" id="KW-1133">Transmembrane helix</keyword>
<gene>
    <name evidence="2" type="primary">K421R</name>
</gene>